<accession>G9ET19</accession>
<protein>
    <recommendedName>
        <fullName evidence="7">Lipid desaturase domain-containing protein</fullName>
    </recommendedName>
</protein>
<comment type="similarity">
    <text evidence="2">Belongs to the fatty acid desaturase CarF family.</text>
</comment>
<evidence type="ECO:0000256" key="6">
    <source>
        <dbReference type="SAM" id="Phobius"/>
    </source>
</evidence>
<dbReference type="Proteomes" id="UP000002770">
    <property type="component" value="Unassembled WGS sequence"/>
</dbReference>
<keyword evidence="3 6" id="KW-0812">Transmembrane</keyword>
<feature type="transmembrane region" description="Helical" evidence="6">
    <location>
        <begin position="148"/>
        <end position="171"/>
    </location>
</feature>
<dbReference type="InterPro" id="IPR019547">
    <property type="entry name" value="Lipid_desat"/>
</dbReference>
<evidence type="ECO:0000313" key="8">
    <source>
        <dbReference type="EMBL" id="EHL29486.1"/>
    </source>
</evidence>
<feature type="domain" description="Lipid desaturase" evidence="7">
    <location>
        <begin position="100"/>
        <end position="252"/>
    </location>
</feature>
<evidence type="ECO:0000256" key="5">
    <source>
        <dbReference type="ARBA" id="ARBA00023136"/>
    </source>
</evidence>
<comment type="subcellular location">
    <subcellularLocation>
        <location evidence="1">Membrane</location>
        <topology evidence="1">Multi-pass membrane protein</topology>
    </subcellularLocation>
</comment>
<reference evidence="8 9" key="1">
    <citation type="journal article" date="2011" name="BMC Genomics">
        <title>Insight into cross-talk between intra-amoebal pathogens.</title>
        <authorList>
            <person name="Gimenez G."/>
            <person name="Bertelli C."/>
            <person name="Moliner C."/>
            <person name="Robert C."/>
            <person name="Raoult D."/>
            <person name="Fournier P.E."/>
            <person name="Greub G."/>
        </authorList>
    </citation>
    <scope>NUCLEOTIDE SEQUENCE [LARGE SCALE GENOMIC DNA]</scope>
    <source>
        <strain evidence="8 9">LLAP12</strain>
    </source>
</reference>
<proteinExistence type="inferred from homology"/>
<dbReference type="InterPro" id="IPR053335">
    <property type="entry name" value="Fatty_acid_desaturase_CarF"/>
</dbReference>
<dbReference type="EMBL" id="JH413847">
    <property type="protein sequence ID" value="EHL29486.1"/>
    <property type="molecule type" value="Genomic_DNA"/>
</dbReference>
<dbReference type="Pfam" id="PF10520">
    <property type="entry name" value="Lipid_desat"/>
    <property type="match status" value="1"/>
</dbReference>
<keyword evidence="4 6" id="KW-1133">Transmembrane helix</keyword>
<dbReference type="AlphaFoldDB" id="G9ET19"/>
<organism evidence="8 9">
    <name type="scientific">Legionella drancourtii LLAP12</name>
    <dbReference type="NCBI Taxonomy" id="658187"/>
    <lineage>
        <taxon>Bacteria</taxon>
        <taxon>Pseudomonadati</taxon>
        <taxon>Pseudomonadota</taxon>
        <taxon>Gammaproteobacteria</taxon>
        <taxon>Legionellales</taxon>
        <taxon>Legionellaceae</taxon>
        <taxon>Legionella</taxon>
    </lineage>
</organism>
<dbReference type="PANTHER" id="PTHR48230">
    <property type="match status" value="1"/>
</dbReference>
<evidence type="ECO:0000256" key="4">
    <source>
        <dbReference type="ARBA" id="ARBA00022989"/>
    </source>
</evidence>
<dbReference type="GO" id="GO:0016020">
    <property type="term" value="C:membrane"/>
    <property type="evidence" value="ECO:0007669"/>
    <property type="project" value="UniProtKB-SubCell"/>
</dbReference>
<keyword evidence="5 6" id="KW-0472">Membrane</keyword>
<dbReference type="RefSeq" id="WP_006872323.1">
    <property type="nucleotide sequence ID" value="NZ_JH413847.1"/>
</dbReference>
<feature type="transmembrane region" description="Helical" evidence="6">
    <location>
        <begin position="90"/>
        <end position="110"/>
    </location>
</feature>
<sequence length="296" mass="34224">MSVFVIGITLPPNPRAPFLQTPSKGINKINTTTKQHTVDPKIFEFNLAMQRYGQSKFYPRLERLNSFLVLLLQTLTLFKLLSAYDGTRFAVLLTVFILAYLLTDFINGLVHMYMDNNTHYTSLIGPFISSFHLHHSRLRYNYHSALKVYVYESGTKFWLLAYLIVLSYLQYTIVLNYSLNLCLVSIGILSSLAEVSHFWCHNATPKNKFIYRLQKCHILLSKQHHLAHHQKDNTHYAFLNGMTDPLLNKISHYYYAGYKNHADQHALAYIKTMQAKHALDKSAIHQPIKKANKTNA</sequence>
<evidence type="ECO:0000256" key="2">
    <source>
        <dbReference type="ARBA" id="ARBA00007620"/>
    </source>
</evidence>
<dbReference type="InParanoid" id="G9ET19"/>
<keyword evidence="9" id="KW-1185">Reference proteome</keyword>
<name>G9ET19_9GAMM</name>
<gene>
    <name evidence="8" type="ORF">LDG_8448</name>
</gene>
<evidence type="ECO:0000259" key="7">
    <source>
        <dbReference type="Pfam" id="PF10520"/>
    </source>
</evidence>
<evidence type="ECO:0000256" key="1">
    <source>
        <dbReference type="ARBA" id="ARBA00004141"/>
    </source>
</evidence>
<dbReference type="HOGENOM" id="CLU_939397_0_0_6"/>
<evidence type="ECO:0000313" key="9">
    <source>
        <dbReference type="Proteomes" id="UP000002770"/>
    </source>
</evidence>
<dbReference type="PANTHER" id="PTHR48230:SF1">
    <property type="entry name" value="LIPID DESATURASE DOMAIN-CONTAINING PROTEIN"/>
    <property type="match status" value="1"/>
</dbReference>
<evidence type="ECO:0000256" key="3">
    <source>
        <dbReference type="ARBA" id="ARBA00022692"/>
    </source>
</evidence>
<dbReference type="OrthoDB" id="5635021at2"/>